<organism evidence="1 2">
    <name type="scientific">Trifolium medium</name>
    <dbReference type="NCBI Taxonomy" id="97028"/>
    <lineage>
        <taxon>Eukaryota</taxon>
        <taxon>Viridiplantae</taxon>
        <taxon>Streptophyta</taxon>
        <taxon>Embryophyta</taxon>
        <taxon>Tracheophyta</taxon>
        <taxon>Spermatophyta</taxon>
        <taxon>Magnoliopsida</taxon>
        <taxon>eudicotyledons</taxon>
        <taxon>Gunneridae</taxon>
        <taxon>Pentapetalae</taxon>
        <taxon>rosids</taxon>
        <taxon>fabids</taxon>
        <taxon>Fabales</taxon>
        <taxon>Fabaceae</taxon>
        <taxon>Papilionoideae</taxon>
        <taxon>50 kb inversion clade</taxon>
        <taxon>NPAAA clade</taxon>
        <taxon>Hologalegina</taxon>
        <taxon>IRL clade</taxon>
        <taxon>Trifolieae</taxon>
        <taxon>Trifolium</taxon>
    </lineage>
</organism>
<dbReference type="AlphaFoldDB" id="A0A392NRB2"/>
<dbReference type="Proteomes" id="UP000265520">
    <property type="component" value="Unassembled WGS sequence"/>
</dbReference>
<evidence type="ECO:0000313" key="1">
    <source>
        <dbReference type="EMBL" id="MCI01606.1"/>
    </source>
</evidence>
<dbReference type="EMBL" id="LXQA010046583">
    <property type="protein sequence ID" value="MCI01606.1"/>
    <property type="molecule type" value="Genomic_DNA"/>
</dbReference>
<sequence length="74" mass="8419">MQECAKFFARPRTCPRSGSFNVTPCQVPTRGKPGNKRNLLSYSALERNRVVLLEVFTGVRAQHLTYEFQVLCVT</sequence>
<proteinExistence type="predicted"/>
<evidence type="ECO:0000313" key="2">
    <source>
        <dbReference type="Proteomes" id="UP000265520"/>
    </source>
</evidence>
<reference evidence="1 2" key="1">
    <citation type="journal article" date="2018" name="Front. Plant Sci.">
        <title>Red Clover (Trifolium pratense) and Zigzag Clover (T. medium) - A Picture of Genomic Similarities and Differences.</title>
        <authorList>
            <person name="Dluhosova J."/>
            <person name="Istvanek J."/>
            <person name="Nedelnik J."/>
            <person name="Repkova J."/>
        </authorList>
    </citation>
    <scope>NUCLEOTIDE SEQUENCE [LARGE SCALE GENOMIC DNA]</scope>
    <source>
        <strain evidence="2">cv. 10/8</strain>
        <tissue evidence="1">Leaf</tissue>
    </source>
</reference>
<keyword evidence="2" id="KW-1185">Reference proteome</keyword>
<comment type="caution">
    <text evidence="1">The sequence shown here is derived from an EMBL/GenBank/DDBJ whole genome shotgun (WGS) entry which is preliminary data.</text>
</comment>
<accession>A0A392NRB2</accession>
<protein>
    <submittedName>
        <fullName evidence="1">Uncharacterized protein</fullName>
    </submittedName>
</protein>
<name>A0A392NRB2_9FABA</name>